<dbReference type="RefSeq" id="WP_089071960.1">
    <property type="nucleotide sequence ID" value="NZ_CP022353.1"/>
</dbReference>
<feature type="transmembrane region" description="Helical" evidence="1">
    <location>
        <begin position="20"/>
        <end position="44"/>
    </location>
</feature>
<accession>A0AAU8WJ68</accession>
<evidence type="ECO:0008006" key="4">
    <source>
        <dbReference type="Google" id="ProtNLM"/>
    </source>
</evidence>
<name>A0AAU8WJ68_9VIBR</name>
<keyword evidence="1" id="KW-0812">Transmembrane</keyword>
<gene>
    <name evidence="2" type="ORF">CEQ48_16360</name>
</gene>
<dbReference type="EMBL" id="CP022353">
    <property type="protein sequence ID" value="ASK56266.1"/>
    <property type="molecule type" value="Genomic_DNA"/>
</dbReference>
<dbReference type="KEGG" id="vti:CEQ48_16360"/>
<proteinExistence type="predicted"/>
<keyword evidence="1" id="KW-0472">Membrane</keyword>
<protein>
    <recommendedName>
        <fullName evidence="4">DUF3149 domain-containing protein</fullName>
    </recommendedName>
</protein>
<reference evidence="2 3" key="2">
    <citation type="submission" date="2017-06" db="EMBL/GenBank/DDBJ databases">
        <title>Complete genome sequence of Vibrio sp. 2521-89, a close relative of Vibrio cholerae isolated from lake water in New Mexico, USA.</title>
        <authorList>
            <person name="Liang K."/>
            <person name="Orata F.D."/>
            <person name="Winkjer N.S."/>
            <person name="Tarr C.L."/>
            <person name="Boucher Y."/>
        </authorList>
    </citation>
    <scope>NUCLEOTIDE SEQUENCE [LARGE SCALE GENOMIC DNA]</scope>
    <source>
        <strain evidence="2 3">2521-89</strain>
    </source>
</reference>
<sequence>MDEQAVSIIAEKVVSDVSFWTSLIGLGGVIVGAAIAIIGNIIIFKMQNKQQKVLIQREKNY</sequence>
<evidence type="ECO:0000256" key="1">
    <source>
        <dbReference type="SAM" id="Phobius"/>
    </source>
</evidence>
<organism evidence="2 3">
    <name type="scientific">Vibrio tarriae</name>
    <dbReference type="NCBI Taxonomy" id="2014742"/>
    <lineage>
        <taxon>Bacteria</taxon>
        <taxon>Pseudomonadati</taxon>
        <taxon>Pseudomonadota</taxon>
        <taxon>Gammaproteobacteria</taxon>
        <taxon>Vibrionales</taxon>
        <taxon>Vibrionaceae</taxon>
        <taxon>Vibrio</taxon>
    </lineage>
</organism>
<evidence type="ECO:0000313" key="3">
    <source>
        <dbReference type="Proteomes" id="UP000198371"/>
    </source>
</evidence>
<evidence type="ECO:0000313" key="2">
    <source>
        <dbReference type="EMBL" id="ASK56266.1"/>
    </source>
</evidence>
<keyword evidence="3" id="KW-1185">Reference proteome</keyword>
<keyword evidence="1" id="KW-1133">Transmembrane helix</keyword>
<dbReference type="Proteomes" id="UP000198371">
    <property type="component" value="Chromosome 1"/>
</dbReference>
<reference evidence="3" key="1">
    <citation type="journal article" date="2017" name="Genome Announc.">
        <title>Complete Genome Sequence of Vibrio sp. Strain 2521-89, a Close Relative of Vibrio cholerae Isolated from Lake Water in New Mexico, USA.</title>
        <authorList>
            <person name="Liang K."/>
            <person name="Orata F.D."/>
            <person name="Winkjer N.S."/>
            <person name="Rowe L.A."/>
            <person name="Tarr C.L."/>
            <person name="Boucher Y."/>
        </authorList>
    </citation>
    <scope>NUCLEOTIDE SEQUENCE [LARGE SCALE GENOMIC DNA]</scope>
    <source>
        <strain evidence="3">2521-89</strain>
    </source>
</reference>
<dbReference type="AlphaFoldDB" id="A0AAU8WJ68"/>